<keyword evidence="6 10" id="KW-1133">Transmembrane helix</keyword>
<evidence type="ECO:0000256" key="4">
    <source>
        <dbReference type="ARBA" id="ARBA00022475"/>
    </source>
</evidence>
<keyword evidence="7 10" id="KW-0406">Ion transport</keyword>
<dbReference type="Gene3D" id="1.10.1200.120">
    <property type="entry name" value="Large-conductance mechanosensitive channel, MscL, domain 1"/>
    <property type="match status" value="1"/>
</dbReference>
<organism evidence="11 12">
    <name type="scientific">Thermus filiformis</name>
    <dbReference type="NCBI Taxonomy" id="276"/>
    <lineage>
        <taxon>Bacteria</taxon>
        <taxon>Thermotogati</taxon>
        <taxon>Deinococcota</taxon>
        <taxon>Deinococci</taxon>
        <taxon>Thermales</taxon>
        <taxon>Thermaceae</taxon>
        <taxon>Thermus</taxon>
    </lineage>
</organism>
<evidence type="ECO:0000256" key="6">
    <source>
        <dbReference type="ARBA" id="ARBA00022989"/>
    </source>
</evidence>
<accession>A0A0A2WT17</accession>
<comment type="function">
    <text evidence="10">Channel that opens in response to stretch forces in the membrane lipid bilayer. May participate in the regulation of osmotic pressure changes within the cell.</text>
</comment>
<dbReference type="PANTHER" id="PTHR30266">
    <property type="entry name" value="MECHANOSENSITIVE CHANNEL MSCL"/>
    <property type="match status" value="1"/>
</dbReference>
<evidence type="ECO:0000256" key="3">
    <source>
        <dbReference type="ARBA" id="ARBA00022448"/>
    </source>
</evidence>
<keyword evidence="12" id="KW-1185">Reference proteome</keyword>
<keyword evidence="3 10" id="KW-0813">Transport</keyword>
<dbReference type="InterPro" id="IPR001185">
    <property type="entry name" value="MS_channel"/>
</dbReference>
<proteinExistence type="inferred from homology"/>
<evidence type="ECO:0000256" key="10">
    <source>
        <dbReference type="HAMAP-Rule" id="MF_00115"/>
    </source>
</evidence>
<dbReference type="AlphaFoldDB" id="A0A0A2WT17"/>
<comment type="caution">
    <text evidence="11">The sequence shown here is derived from an EMBL/GenBank/DDBJ whole genome shotgun (WGS) entry which is preliminary data.</text>
</comment>
<keyword evidence="5 10" id="KW-0812">Transmembrane</keyword>
<dbReference type="EMBL" id="JPSL02000039">
    <property type="protein sequence ID" value="KGQ22968.2"/>
    <property type="molecule type" value="Genomic_DNA"/>
</dbReference>
<feature type="transmembrane region" description="Helical" evidence="10">
    <location>
        <begin position="12"/>
        <end position="32"/>
    </location>
</feature>
<dbReference type="InterPro" id="IPR037673">
    <property type="entry name" value="MSC/AndL"/>
</dbReference>
<protein>
    <recommendedName>
        <fullName evidence="10">Large-conductance mechanosensitive channel</fullName>
    </recommendedName>
</protein>
<comment type="subunit">
    <text evidence="10">Homopentamer.</text>
</comment>
<dbReference type="PANTHER" id="PTHR30266:SF2">
    <property type="entry name" value="LARGE-CONDUCTANCE MECHANOSENSITIVE CHANNEL"/>
    <property type="match status" value="1"/>
</dbReference>
<evidence type="ECO:0000256" key="2">
    <source>
        <dbReference type="ARBA" id="ARBA00007254"/>
    </source>
</evidence>
<gene>
    <name evidence="10" type="primary">mscL</name>
    <name evidence="11" type="ORF">THFILI_07675</name>
</gene>
<comment type="similarity">
    <text evidence="2 10">Belongs to the MscL family.</text>
</comment>
<dbReference type="PROSITE" id="PS01327">
    <property type="entry name" value="MSCL"/>
    <property type="match status" value="1"/>
</dbReference>
<name>A0A0A2WT17_THEFI</name>
<sequence>MLKGFRDFIMRGNVVDLAVAVIIGGAFGQVVGSLVSDVLTPLIGALGGAPDFSAWKLGPVALGKFVNAVVNFLVVAAAVYFLVVVPMNEVQKRLRKEAQEAPPAPPEPPEEVKLLREILETLKSKP</sequence>
<evidence type="ECO:0000313" key="12">
    <source>
        <dbReference type="Proteomes" id="UP000030364"/>
    </source>
</evidence>
<evidence type="ECO:0000256" key="5">
    <source>
        <dbReference type="ARBA" id="ARBA00022692"/>
    </source>
</evidence>
<keyword evidence="4 10" id="KW-1003">Cell membrane</keyword>
<dbReference type="RefSeq" id="WP_038060654.1">
    <property type="nucleotide sequence ID" value="NZ_JPSL02000039.1"/>
</dbReference>
<dbReference type="Pfam" id="PF01741">
    <property type="entry name" value="MscL"/>
    <property type="match status" value="1"/>
</dbReference>
<dbReference type="SUPFAM" id="SSF81330">
    <property type="entry name" value="Gated mechanosensitive channel"/>
    <property type="match status" value="1"/>
</dbReference>
<keyword evidence="9 10" id="KW-0407">Ion channel</keyword>
<dbReference type="PRINTS" id="PR01264">
    <property type="entry name" value="MECHCHANNEL"/>
</dbReference>
<dbReference type="NCBIfam" id="TIGR00220">
    <property type="entry name" value="mscL"/>
    <property type="match status" value="1"/>
</dbReference>
<evidence type="ECO:0000256" key="7">
    <source>
        <dbReference type="ARBA" id="ARBA00023065"/>
    </source>
</evidence>
<evidence type="ECO:0000256" key="1">
    <source>
        <dbReference type="ARBA" id="ARBA00004651"/>
    </source>
</evidence>
<evidence type="ECO:0000313" key="11">
    <source>
        <dbReference type="EMBL" id="KGQ22968.2"/>
    </source>
</evidence>
<dbReference type="GO" id="GO:0005886">
    <property type="term" value="C:plasma membrane"/>
    <property type="evidence" value="ECO:0007669"/>
    <property type="project" value="UniProtKB-SubCell"/>
</dbReference>
<dbReference type="Proteomes" id="UP000030364">
    <property type="component" value="Unassembled WGS sequence"/>
</dbReference>
<dbReference type="InterPro" id="IPR019823">
    <property type="entry name" value="Mechanosensitive_channel_CS"/>
</dbReference>
<dbReference type="HAMAP" id="MF_00115">
    <property type="entry name" value="MscL"/>
    <property type="match status" value="1"/>
</dbReference>
<dbReference type="InterPro" id="IPR036019">
    <property type="entry name" value="MscL_channel"/>
</dbReference>
<keyword evidence="8 10" id="KW-0472">Membrane</keyword>
<feature type="transmembrane region" description="Helical" evidence="10">
    <location>
        <begin position="65"/>
        <end position="85"/>
    </location>
</feature>
<evidence type="ECO:0000256" key="8">
    <source>
        <dbReference type="ARBA" id="ARBA00023136"/>
    </source>
</evidence>
<evidence type="ECO:0000256" key="9">
    <source>
        <dbReference type="ARBA" id="ARBA00023303"/>
    </source>
</evidence>
<reference evidence="11 12" key="1">
    <citation type="journal article" date="2015" name="Genome Announc.">
        <title>Draft Genome Sequence of the Thermophile Thermus filiformis ATCC 43280, Producer of Carotenoid-(Di)glucoside-Branched Fatty Acid (Di)esters and Source of Hyperthermostable Enzymes of Biotechnological Interest.</title>
        <authorList>
            <person name="Mandelli F."/>
            <person name="Oliveira Ramires B."/>
            <person name="Couger M.B."/>
            <person name="Paixao D.A."/>
            <person name="Camilo C.M."/>
            <person name="Polikarpov I."/>
            <person name="Prade R."/>
            <person name="Riano-Pachon D.M."/>
            <person name="Squina F.M."/>
        </authorList>
    </citation>
    <scope>NUCLEOTIDE SEQUENCE [LARGE SCALE GENOMIC DNA]</scope>
    <source>
        <strain evidence="11 12">ATCC 43280</strain>
    </source>
</reference>
<dbReference type="STRING" id="276.THFILI_07675"/>
<dbReference type="OrthoDB" id="9810350at2"/>
<dbReference type="GO" id="GO:0008381">
    <property type="term" value="F:mechanosensitive monoatomic ion channel activity"/>
    <property type="evidence" value="ECO:0007669"/>
    <property type="project" value="UniProtKB-UniRule"/>
</dbReference>
<comment type="subcellular location">
    <subcellularLocation>
        <location evidence="1 10">Cell membrane</location>
        <topology evidence="1 10">Multi-pass membrane protein</topology>
    </subcellularLocation>
</comment>